<evidence type="ECO:0000256" key="1">
    <source>
        <dbReference type="ARBA" id="ARBA00022737"/>
    </source>
</evidence>
<evidence type="ECO:0000259" key="3">
    <source>
        <dbReference type="PROSITE" id="PS51272"/>
    </source>
</evidence>
<feature type="domain" description="SLH" evidence="3">
    <location>
        <begin position="27"/>
        <end position="90"/>
    </location>
</feature>
<keyword evidence="2" id="KW-0732">Signal</keyword>
<dbReference type="InterPro" id="IPR001119">
    <property type="entry name" value="SLH_dom"/>
</dbReference>
<dbReference type="RefSeq" id="WP_186962989.1">
    <property type="nucleotide sequence ID" value="NZ_JACOPR010000002.1"/>
</dbReference>
<proteinExistence type="predicted"/>
<reference evidence="4 5" key="1">
    <citation type="submission" date="2020-08" db="EMBL/GenBank/DDBJ databases">
        <title>Genome public.</title>
        <authorList>
            <person name="Liu C."/>
            <person name="Sun Q."/>
        </authorList>
    </citation>
    <scope>NUCLEOTIDE SEQUENCE [LARGE SCALE GENOMIC DNA]</scope>
    <source>
        <strain evidence="4 5">New-38</strain>
    </source>
</reference>
<dbReference type="EMBL" id="JACOPR010000002">
    <property type="protein sequence ID" value="MBC5729782.1"/>
    <property type="molecule type" value="Genomic_DNA"/>
</dbReference>
<evidence type="ECO:0000256" key="2">
    <source>
        <dbReference type="SAM" id="SignalP"/>
    </source>
</evidence>
<feature type="chain" id="PRO_5046775450" evidence="2">
    <location>
        <begin position="27"/>
        <end position="805"/>
    </location>
</feature>
<evidence type="ECO:0000313" key="5">
    <source>
        <dbReference type="Proteomes" id="UP000660021"/>
    </source>
</evidence>
<keyword evidence="5" id="KW-1185">Reference proteome</keyword>
<sequence length="805" mass="85492">MNCKRILAGALAAATLAGLLVLPVGAADGSAFHDISDADTAEAAEILRLLGVVDGTGGGSFRPSATLSRAEFCKMAVDVMGKGDLEPAQRNRTIFLDVGPKHWARGYVNLASSLTTSGELADTSSTSSDKGESAPAADRLILGVGNGTFEPDRAITYGEAVAILTRVLGYTTSDIATGSTWYDGYLSVAGENGLTQGLGLKGNSTLTRGEAAELFRNLLFTDVKGSEECYLVQKLGGTLTEDTVLLSLDKNQSSGSTTVTVANGLDTRSPKTQRTELSSSLLGVRGEMAQDKNGNFLTLRPNEDDSVRRVTVSGTVDANYITAGGEKITILPETPVWKNGEATTFEKVWSYLYNGTPMTLCYGPSGKLDYVYLSSASQSSDSVMVARTKPNGTTNPFSSLAGGRTDYQLYKNGVPATVADLRQYDVATYDSGANIIRVTDLRLTGLYENAYPNPTAPSKLTMLGQEFTVLPGAVADLAAFRPGDQVTLLFTSDGRVAGALDPSLARSTTVGVVEKCSASSAEVKPLLDLFNAKGEKVVFTGDPGLNEASADKMVGQLVTISSGKQGKLSLTRLGGGSVSGTLSVASRTLNDVPLSENVRMFERVGNSEPHEITFDQLTRTSVPSSKILYAGKDYAGKYNILVFDDVTGDQYDYGFAKYTPGRHNPDNPWDFSNASITVKNGAQPQGGTELITGSADLRTDDAVGIAASLETQGGQQKLAASISLQSASGIRRAAYDPDSHMLKVGDSLYPVSQKVWCYNKTTGHWFEADTGYERFELARAYSDDLTVYYDKSPEQGGKIRLVVVE</sequence>
<feature type="signal peptide" evidence="2">
    <location>
        <begin position="1"/>
        <end position="26"/>
    </location>
</feature>
<dbReference type="PROSITE" id="PS51272">
    <property type="entry name" value="SLH"/>
    <property type="match status" value="2"/>
</dbReference>
<keyword evidence="1" id="KW-0677">Repeat</keyword>
<dbReference type="Pfam" id="PF00395">
    <property type="entry name" value="SLH"/>
    <property type="match status" value="2"/>
</dbReference>
<accession>A0ABR7HQQ1</accession>
<dbReference type="Proteomes" id="UP000660021">
    <property type="component" value="Unassembled WGS sequence"/>
</dbReference>
<organism evidence="4 5">
    <name type="scientific">Pseudoflavonifractor hominis</name>
    <dbReference type="NCBI Taxonomy" id="2763059"/>
    <lineage>
        <taxon>Bacteria</taxon>
        <taxon>Bacillati</taxon>
        <taxon>Bacillota</taxon>
        <taxon>Clostridia</taxon>
        <taxon>Eubacteriales</taxon>
        <taxon>Oscillospiraceae</taxon>
        <taxon>Pseudoflavonifractor</taxon>
    </lineage>
</organism>
<evidence type="ECO:0000313" key="4">
    <source>
        <dbReference type="EMBL" id="MBC5729782.1"/>
    </source>
</evidence>
<comment type="caution">
    <text evidence="4">The sequence shown here is derived from an EMBL/GenBank/DDBJ whole genome shotgun (WGS) entry which is preliminary data.</text>
</comment>
<gene>
    <name evidence="4" type="ORF">H8S34_02910</name>
</gene>
<feature type="domain" description="SLH" evidence="3">
    <location>
        <begin position="91"/>
        <end position="178"/>
    </location>
</feature>
<name>A0ABR7HQQ1_9FIRM</name>
<protein>
    <submittedName>
        <fullName evidence="4">S-layer homology domain-containing protein</fullName>
    </submittedName>
</protein>